<reference evidence="1 2" key="1">
    <citation type="journal article" date="2020" name="Front. Plant Sci.">
        <title>Isolation of Rhizosphere Bacteria That Improve Quality and Water Stress Tolerance in Greenhouse Ornamentals.</title>
        <authorList>
            <person name="Nordstedt N.P."/>
            <person name="Jones M.L."/>
        </authorList>
    </citation>
    <scope>NUCLEOTIDE SEQUENCE [LARGE SCALE GENOMIC DNA]</scope>
    <source>
        <strain evidence="1 2">C6C2</strain>
    </source>
</reference>
<protein>
    <submittedName>
        <fullName evidence="1">Uncharacterized protein</fullName>
    </submittedName>
</protein>
<evidence type="ECO:0000313" key="2">
    <source>
        <dbReference type="Proteomes" id="UP000536746"/>
    </source>
</evidence>
<accession>A0ABX2M1M7</accession>
<organism evidence="1 2">
    <name type="scientific">Herbaspirillum robiniae</name>
    <dbReference type="NCBI Taxonomy" id="2014887"/>
    <lineage>
        <taxon>Bacteria</taxon>
        <taxon>Pseudomonadati</taxon>
        <taxon>Pseudomonadota</taxon>
        <taxon>Betaproteobacteria</taxon>
        <taxon>Burkholderiales</taxon>
        <taxon>Oxalobacteraceae</taxon>
        <taxon>Herbaspirillum</taxon>
    </lineage>
</organism>
<sequence>MAVNITGAEADDLSRINVNNANQHSSSQQQIAALSQQGLSVAAGLNQQASAANTAFISTIGQGALAAGSTYYENTVRANAAKNLKRPYFTTD</sequence>
<keyword evidence="2" id="KW-1185">Reference proteome</keyword>
<dbReference type="Proteomes" id="UP000536746">
    <property type="component" value="Unassembled WGS sequence"/>
</dbReference>
<evidence type="ECO:0000313" key="1">
    <source>
        <dbReference type="EMBL" id="NUU04582.1"/>
    </source>
</evidence>
<gene>
    <name evidence="1" type="ORF">HNO84_23485</name>
</gene>
<proteinExistence type="predicted"/>
<dbReference type="EMBL" id="JABFMT010000049">
    <property type="protein sequence ID" value="NUU04582.1"/>
    <property type="molecule type" value="Genomic_DNA"/>
</dbReference>
<name>A0ABX2M1M7_9BURK</name>
<comment type="caution">
    <text evidence="1">The sequence shown here is derived from an EMBL/GenBank/DDBJ whole genome shotgun (WGS) entry which is preliminary data.</text>
</comment>